<dbReference type="Proteomes" id="UP000515679">
    <property type="component" value="Chromosome"/>
</dbReference>
<keyword evidence="1" id="KW-1133">Transmembrane helix</keyword>
<sequence>MNWRVMIGTAVVIAAIVAYEWPKMKHYPRKDKASFIVLILLGWILAQFDLQYLAGPTTLLESIFKPVSKLLNM</sequence>
<dbReference type="EMBL" id="CP041969">
    <property type="protein sequence ID" value="QMV44723.1"/>
    <property type="molecule type" value="Genomic_DNA"/>
</dbReference>
<organism evidence="2 3">
    <name type="scientific">Cohnella cholangitidis</name>
    <dbReference type="NCBI Taxonomy" id="2598458"/>
    <lineage>
        <taxon>Bacteria</taxon>
        <taxon>Bacillati</taxon>
        <taxon>Bacillota</taxon>
        <taxon>Bacilli</taxon>
        <taxon>Bacillales</taxon>
        <taxon>Paenibacillaceae</taxon>
        <taxon>Cohnella</taxon>
    </lineage>
</organism>
<keyword evidence="3" id="KW-1185">Reference proteome</keyword>
<dbReference type="AlphaFoldDB" id="A0A7G5C689"/>
<gene>
    <name evidence="2" type="ORF">FPL14_28805</name>
</gene>
<feature type="transmembrane region" description="Helical" evidence="1">
    <location>
        <begin position="6"/>
        <end position="22"/>
    </location>
</feature>
<proteinExistence type="predicted"/>
<name>A0A7G5C689_9BACL</name>
<evidence type="ECO:0000313" key="3">
    <source>
        <dbReference type="Proteomes" id="UP000515679"/>
    </source>
</evidence>
<keyword evidence="1" id="KW-0812">Transmembrane</keyword>
<evidence type="ECO:0000313" key="2">
    <source>
        <dbReference type="EMBL" id="QMV44723.1"/>
    </source>
</evidence>
<dbReference type="RefSeq" id="WP_182301014.1">
    <property type="nucleotide sequence ID" value="NZ_CP041969.1"/>
</dbReference>
<accession>A0A7G5C689</accession>
<feature type="transmembrane region" description="Helical" evidence="1">
    <location>
        <begin position="34"/>
        <end position="54"/>
    </location>
</feature>
<reference evidence="2 3" key="1">
    <citation type="submission" date="2019-07" db="EMBL/GenBank/DDBJ databases">
        <authorList>
            <person name="Kim J.K."/>
            <person name="Cheong H.-M."/>
            <person name="Choi Y."/>
            <person name="Hwang K.J."/>
            <person name="Lee S."/>
            <person name="Choi C."/>
        </authorList>
    </citation>
    <scope>NUCLEOTIDE SEQUENCE [LARGE SCALE GENOMIC DNA]</scope>
    <source>
        <strain evidence="2 3">KS 22</strain>
    </source>
</reference>
<evidence type="ECO:0000256" key="1">
    <source>
        <dbReference type="SAM" id="Phobius"/>
    </source>
</evidence>
<dbReference type="KEGG" id="cchl:FPL14_28805"/>
<keyword evidence="1" id="KW-0472">Membrane</keyword>
<protein>
    <submittedName>
        <fullName evidence="2">Uncharacterized protein</fullName>
    </submittedName>
</protein>